<sequence length="99" mass="11178">MTNISENITYSSEKANVFSIKKTDKLKYFAVALGQNGVLKKHTAPVPSTLVVLKGEINFVMENEQFHFRQFDVYEIPVGVEHEVTGLSEENLFTVAQEL</sequence>
<dbReference type="InterPro" id="IPR014710">
    <property type="entry name" value="RmlC-like_jellyroll"/>
</dbReference>
<evidence type="ECO:0008006" key="3">
    <source>
        <dbReference type="Google" id="ProtNLM"/>
    </source>
</evidence>
<dbReference type="AlphaFoldDB" id="A0A1I3LQU4"/>
<evidence type="ECO:0000313" key="1">
    <source>
        <dbReference type="EMBL" id="SFI86920.1"/>
    </source>
</evidence>
<protein>
    <recommendedName>
        <fullName evidence="3">Cupin domain-containing protein</fullName>
    </recommendedName>
</protein>
<dbReference type="EMBL" id="FORQ01000002">
    <property type="protein sequence ID" value="SFI86920.1"/>
    <property type="molecule type" value="Genomic_DNA"/>
</dbReference>
<name>A0A1I3LQU4_9FLAO</name>
<reference evidence="2" key="1">
    <citation type="submission" date="2016-10" db="EMBL/GenBank/DDBJ databases">
        <authorList>
            <person name="Varghese N."/>
            <person name="Submissions S."/>
        </authorList>
    </citation>
    <scope>NUCLEOTIDE SEQUENCE [LARGE SCALE GENOMIC DNA]</scope>
    <source>
        <strain evidence="2">DSM 22251</strain>
    </source>
</reference>
<keyword evidence="2" id="KW-1185">Reference proteome</keyword>
<dbReference type="Gene3D" id="2.60.120.10">
    <property type="entry name" value="Jelly Rolls"/>
    <property type="match status" value="1"/>
</dbReference>
<evidence type="ECO:0000313" key="2">
    <source>
        <dbReference type="Proteomes" id="UP000242560"/>
    </source>
</evidence>
<proteinExistence type="predicted"/>
<gene>
    <name evidence="1" type="ORF">SAMN05421638_1275</name>
</gene>
<dbReference type="InterPro" id="IPR011051">
    <property type="entry name" value="RmlC_Cupin_sf"/>
</dbReference>
<accession>A0A1I3LQU4</accession>
<dbReference type="Proteomes" id="UP000242560">
    <property type="component" value="Unassembled WGS sequence"/>
</dbReference>
<dbReference type="RefSeq" id="WP_089819585.1">
    <property type="nucleotide sequence ID" value="NZ_FORQ01000002.1"/>
</dbReference>
<dbReference type="SUPFAM" id="SSF51182">
    <property type="entry name" value="RmlC-like cupins"/>
    <property type="match status" value="1"/>
</dbReference>
<organism evidence="1 2">
    <name type="scientific">Kaistella treverensis</name>
    <dbReference type="NCBI Taxonomy" id="631455"/>
    <lineage>
        <taxon>Bacteria</taxon>
        <taxon>Pseudomonadati</taxon>
        <taxon>Bacteroidota</taxon>
        <taxon>Flavobacteriia</taxon>
        <taxon>Flavobacteriales</taxon>
        <taxon>Weeksellaceae</taxon>
        <taxon>Chryseobacterium group</taxon>
        <taxon>Kaistella</taxon>
    </lineage>
</organism>